<dbReference type="InterPro" id="IPR036390">
    <property type="entry name" value="WH_DNA-bd_sf"/>
</dbReference>
<protein>
    <submittedName>
        <fullName evidence="5">Transcriptional regulator</fullName>
    </submittedName>
</protein>
<dbReference type="InterPro" id="IPR051011">
    <property type="entry name" value="Metal_resp_trans_reg"/>
</dbReference>
<evidence type="ECO:0000256" key="2">
    <source>
        <dbReference type="ARBA" id="ARBA00023125"/>
    </source>
</evidence>
<keyword evidence="2" id="KW-0238">DNA-binding</keyword>
<keyword evidence="6" id="KW-1185">Reference proteome</keyword>
<evidence type="ECO:0000313" key="5">
    <source>
        <dbReference type="EMBL" id="GGA50262.1"/>
    </source>
</evidence>
<organism evidence="5 6">
    <name type="scientific">Sphingomonas psychrolutea</name>
    <dbReference type="NCBI Taxonomy" id="1259676"/>
    <lineage>
        <taxon>Bacteria</taxon>
        <taxon>Pseudomonadati</taxon>
        <taxon>Pseudomonadota</taxon>
        <taxon>Alphaproteobacteria</taxon>
        <taxon>Sphingomonadales</taxon>
        <taxon>Sphingomonadaceae</taxon>
        <taxon>Sphingomonas</taxon>
    </lineage>
</organism>
<reference evidence="6" key="1">
    <citation type="journal article" date="2019" name="Int. J. Syst. Evol. Microbiol.">
        <title>The Global Catalogue of Microorganisms (GCM) 10K type strain sequencing project: providing services to taxonomists for standard genome sequencing and annotation.</title>
        <authorList>
            <consortium name="The Broad Institute Genomics Platform"/>
            <consortium name="The Broad Institute Genome Sequencing Center for Infectious Disease"/>
            <person name="Wu L."/>
            <person name="Ma J."/>
        </authorList>
    </citation>
    <scope>NUCLEOTIDE SEQUENCE [LARGE SCALE GENOMIC DNA]</scope>
    <source>
        <strain evidence="6">CGMCC 1.10106</strain>
    </source>
</reference>
<accession>A0ABQ1GVD1</accession>
<evidence type="ECO:0000313" key="6">
    <source>
        <dbReference type="Proteomes" id="UP000618591"/>
    </source>
</evidence>
<gene>
    <name evidence="5" type="ORF">GCM10011395_20740</name>
</gene>
<evidence type="ECO:0000256" key="3">
    <source>
        <dbReference type="ARBA" id="ARBA00023163"/>
    </source>
</evidence>
<dbReference type="SUPFAM" id="SSF46785">
    <property type="entry name" value="Winged helix' DNA-binding domain"/>
    <property type="match status" value="1"/>
</dbReference>
<sequence length="112" mass="11415">MTDPDHIISALAALAQSHRLAAFRMLVEAGPEGLAAGVIATRLDVAPSSLSFHLAQLERAGLVSTVRAGRSILYSADFAAMNALVGYLTENCCGGGSCVSAADAATPERNAA</sequence>
<dbReference type="PANTHER" id="PTHR43132">
    <property type="entry name" value="ARSENICAL RESISTANCE OPERON REPRESSOR ARSR-RELATED"/>
    <property type="match status" value="1"/>
</dbReference>
<dbReference type="InterPro" id="IPR036388">
    <property type="entry name" value="WH-like_DNA-bd_sf"/>
</dbReference>
<dbReference type="SMART" id="SM00418">
    <property type="entry name" value="HTH_ARSR"/>
    <property type="match status" value="1"/>
</dbReference>
<dbReference type="RefSeq" id="WP_188447153.1">
    <property type="nucleotide sequence ID" value="NZ_BMDW01000011.1"/>
</dbReference>
<dbReference type="Pfam" id="PF12840">
    <property type="entry name" value="HTH_20"/>
    <property type="match status" value="1"/>
</dbReference>
<dbReference type="InterPro" id="IPR011991">
    <property type="entry name" value="ArsR-like_HTH"/>
</dbReference>
<dbReference type="PRINTS" id="PR00778">
    <property type="entry name" value="HTHARSR"/>
</dbReference>
<keyword evidence="3" id="KW-0804">Transcription</keyword>
<dbReference type="PROSITE" id="PS50987">
    <property type="entry name" value="HTH_ARSR_2"/>
    <property type="match status" value="1"/>
</dbReference>
<feature type="domain" description="HTH arsR-type" evidence="4">
    <location>
        <begin position="1"/>
        <end position="96"/>
    </location>
</feature>
<dbReference type="PANTHER" id="PTHR43132:SF2">
    <property type="entry name" value="ARSENICAL RESISTANCE OPERON REPRESSOR ARSR-RELATED"/>
    <property type="match status" value="1"/>
</dbReference>
<evidence type="ECO:0000259" key="4">
    <source>
        <dbReference type="PROSITE" id="PS50987"/>
    </source>
</evidence>
<dbReference type="NCBIfam" id="NF033788">
    <property type="entry name" value="HTH_metalloreg"/>
    <property type="match status" value="1"/>
</dbReference>
<keyword evidence="1" id="KW-0805">Transcription regulation</keyword>
<dbReference type="CDD" id="cd00090">
    <property type="entry name" value="HTH_ARSR"/>
    <property type="match status" value="1"/>
</dbReference>
<dbReference type="EMBL" id="BMDW01000011">
    <property type="protein sequence ID" value="GGA50262.1"/>
    <property type="molecule type" value="Genomic_DNA"/>
</dbReference>
<comment type="caution">
    <text evidence="5">The sequence shown here is derived from an EMBL/GenBank/DDBJ whole genome shotgun (WGS) entry which is preliminary data.</text>
</comment>
<dbReference type="Proteomes" id="UP000618591">
    <property type="component" value="Unassembled WGS sequence"/>
</dbReference>
<proteinExistence type="predicted"/>
<name>A0ABQ1GVD1_9SPHN</name>
<dbReference type="InterPro" id="IPR001845">
    <property type="entry name" value="HTH_ArsR_DNA-bd_dom"/>
</dbReference>
<dbReference type="Gene3D" id="1.10.10.10">
    <property type="entry name" value="Winged helix-like DNA-binding domain superfamily/Winged helix DNA-binding domain"/>
    <property type="match status" value="1"/>
</dbReference>
<evidence type="ECO:0000256" key="1">
    <source>
        <dbReference type="ARBA" id="ARBA00023015"/>
    </source>
</evidence>